<proteinExistence type="predicted"/>
<keyword evidence="3" id="KW-1185">Reference proteome</keyword>
<feature type="region of interest" description="Disordered" evidence="1">
    <location>
        <begin position="1"/>
        <end position="52"/>
    </location>
</feature>
<name>A0A0H2S5X5_9AGAM</name>
<dbReference type="AlphaFoldDB" id="A0A0H2S5X5"/>
<organism evidence="2 3">
    <name type="scientific">Schizopora paradoxa</name>
    <dbReference type="NCBI Taxonomy" id="27342"/>
    <lineage>
        <taxon>Eukaryota</taxon>
        <taxon>Fungi</taxon>
        <taxon>Dikarya</taxon>
        <taxon>Basidiomycota</taxon>
        <taxon>Agaricomycotina</taxon>
        <taxon>Agaricomycetes</taxon>
        <taxon>Hymenochaetales</taxon>
        <taxon>Schizoporaceae</taxon>
        <taxon>Schizopora</taxon>
    </lineage>
</organism>
<dbReference type="Proteomes" id="UP000053477">
    <property type="component" value="Unassembled WGS sequence"/>
</dbReference>
<accession>A0A0H2S5X5</accession>
<sequence>MHVMDDLDEMGDDEHDLDGDSPMGGMQQIATAGGGGAGFATTTTDPQASFYPGPMTAPLRAVHAPPAMRRLMSVIRLDPYISMTGTSGGESSFLLEYLISDFSDFI</sequence>
<dbReference type="EMBL" id="KQ085887">
    <property type="protein sequence ID" value="KLO19369.1"/>
    <property type="molecule type" value="Genomic_DNA"/>
</dbReference>
<evidence type="ECO:0000256" key="1">
    <source>
        <dbReference type="SAM" id="MobiDB-lite"/>
    </source>
</evidence>
<gene>
    <name evidence="2" type="ORF">SCHPADRAFT_73990</name>
</gene>
<dbReference type="InParanoid" id="A0A0H2S5X5"/>
<protein>
    <submittedName>
        <fullName evidence="2">Uncharacterized protein</fullName>
    </submittedName>
</protein>
<evidence type="ECO:0000313" key="2">
    <source>
        <dbReference type="EMBL" id="KLO19369.1"/>
    </source>
</evidence>
<dbReference type="OrthoDB" id="3270670at2759"/>
<evidence type="ECO:0000313" key="3">
    <source>
        <dbReference type="Proteomes" id="UP000053477"/>
    </source>
</evidence>
<feature type="compositionally biased region" description="Acidic residues" evidence="1">
    <location>
        <begin position="1"/>
        <end position="19"/>
    </location>
</feature>
<reference evidence="2 3" key="1">
    <citation type="submission" date="2015-04" db="EMBL/GenBank/DDBJ databases">
        <title>Complete genome sequence of Schizopora paradoxa KUC8140, a cosmopolitan wood degrader in East Asia.</title>
        <authorList>
            <consortium name="DOE Joint Genome Institute"/>
            <person name="Min B."/>
            <person name="Park H."/>
            <person name="Jang Y."/>
            <person name="Kim J.-J."/>
            <person name="Kim K.H."/>
            <person name="Pangilinan J."/>
            <person name="Lipzen A."/>
            <person name="Riley R."/>
            <person name="Grigoriev I.V."/>
            <person name="Spatafora J.W."/>
            <person name="Choi I.-G."/>
        </authorList>
    </citation>
    <scope>NUCLEOTIDE SEQUENCE [LARGE SCALE GENOMIC DNA]</scope>
    <source>
        <strain evidence="2 3">KUC8140</strain>
    </source>
</reference>